<evidence type="ECO:0000313" key="2">
    <source>
        <dbReference type="Proteomes" id="UP000807469"/>
    </source>
</evidence>
<evidence type="ECO:0000313" key="1">
    <source>
        <dbReference type="EMBL" id="KAF9479667.1"/>
    </source>
</evidence>
<name>A0A9P5Z1F2_9AGAR</name>
<protein>
    <submittedName>
        <fullName evidence="1">Uncharacterized protein</fullName>
    </submittedName>
</protein>
<dbReference type="AlphaFoldDB" id="A0A9P5Z1F2"/>
<gene>
    <name evidence="1" type="ORF">BDN70DRAFT_982803</name>
</gene>
<dbReference type="EMBL" id="MU155208">
    <property type="protein sequence ID" value="KAF9479667.1"/>
    <property type="molecule type" value="Genomic_DNA"/>
</dbReference>
<reference evidence="1" key="1">
    <citation type="submission" date="2020-11" db="EMBL/GenBank/DDBJ databases">
        <authorList>
            <consortium name="DOE Joint Genome Institute"/>
            <person name="Ahrendt S."/>
            <person name="Riley R."/>
            <person name="Andreopoulos W."/>
            <person name="Labutti K."/>
            <person name="Pangilinan J."/>
            <person name="Ruiz-Duenas F.J."/>
            <person name="Barrasa J.M."/>
            <person name="Sanchez-Garcia M."/>
            <person name="Camarero S."/>
            <person name="Miyauchi S."/>
            <person name="Serrano A."/>
            <person name="Linde D."/>
            <person name="Babiker R."/>
            <person name="Drula E."/>
            <person name="Ayuso-Fernandez I."/>
            <person name="Pacheco R."/>
            <person name="Padilla G."/>
            <person name="Ferreira P."/>
            <person name="Barriuso J."/>
            <person name="Kellner H."/>
            <person name="Castanera R."/>
            <person name="Alfaro M."/>
            <person name="Ramirez L."/>
            <person name="Pisabarro A.G."/>
            <person name="Kuo A."/>
            <person name="Tritt A."/>
            <person name="Lipzen A."/>
            <person name="He G."/>
            <person name="Yan M."/>
            <person name="Ng V."/>
            <person name="Cullen D."/>
            <person name="Martin F."/>
            <person name="Rosso M.-N."/>
            <person name="Henrissat B."/>
            <person name="Hibbett D."/>
            <person name="Martinez A.T."/>
            <person name="Grigoriev I.V."/>
        </authorList>
    </citation>
    <scope>NUCLEOTIDE SEQUENCE</scope>
    <source>
        <strain evidence="1">CIRM-BRFM 674</strain>
    </source>
</reference>
<comment type="caution">
    <text evidence="1">The sequence shown here is derived from an EMBL/GenBank/DDBJ whole genome shotgun (WGS) entry which is preliminary data.</text>
</comment>
<sequence>MMKNLVCLVKSFDTNIRASVNLIRFILYHFELFGQGWDMGQGGRNVNHGHIHWDMGHVVNFGQSKYTYAARRWGPQTPVTSVLVASKQGQRQRPSKRAKKEWVIIFGHLRWDMGQVSEFGHVHMPWDMGRPNNSKWYILDIVVSPIPIVLSTISSLRLFTFSAATVTRLARGDATYVNWSTSARLNTFGRKVTGILFAEDADEPRMVQFNTLSGYTQTMQTWQTINMHPYLPDNEKKGRASVQLNGPMVPQGRITMGLMSEVFYRKDNNKGSSKLNRCVKRLTGGMAFRWWSGPFIMLRRTLFNTFYDAVMERDLPMLLRFFAIGQTNGFATLEEDLERANEQKEIARYEHAWLNSID</sequence>
<proteinExistence type="predicted"/>
<organism evidence="1 2">
    <name type="scientific">Pholiota conissans</name>
    <dbReference type="NCBI Taxonomy" id="109636"/>
    <lineage>
        <taxon>Eukaryota</taxon>
        <taxon>Fungi</taxon>
        <taxon>Dikarya</taxon>
        <taxon>Basidiomycota</taxon>
        <taxon>Agaricomycotina</taxon>
        <taxon>Agaricomycetes</taxon>
        <taxon>Agaricomycetidae</taxon>
        <taxon>Agaricales</taxon>
        <taxon>Agaricineae</taxon>
        <taxon>Strophariaceae</taxon>
        <taxon>Pholiota</taxon>
    </lineage>
</organism>
<dbReference type="Proteomes" id="UP000807469">
    <property type="component" value="Unassembled WGS sequence"/>
</dbReference>
<keyword evidence="2" id="KW-1185">Reference proteome</keyword>
<accession>A0A9P5Z1F2</accession>